<dbReference type="NCBIfam" id="NF007450">
    <property type="entry name" value="PRK10015.1"/>
    <property type="match status" value="1"/>
</dbReference>
<evidence type="ECO:0000313" key="8">
    <source>
        <dbReference type="EMBL" id="MVX60708.1"/>
    </source>
</evidence>
<evidence type="ECO:0000256" key="5">
    <source>
        <dbReference type="ARBA" id="ARBA00023002"/>
    </source>
</evidence>
<evidence type="ECO:0000256" key="1">
    <source>
        <dbReference type="ARBA" id="ARBA00001974"/>
    </source>
</evidence>
<proteinExistence type="inferred from homology"/>
<dbReference type="PANTHER" id="PTHR43624">
    <property type="entry name" value="ELECTRON TRANSFER FLAVOPROTEIN-QUINONE OXIDOREDUCTASE YDIS-RELATED"/>
    <property type="match status" value="1"/>
</dbReference>
<dbReference type="Pfam" id="PF26311">
    <property type="entry name" value="ETF-QO_FixC_C"/>
    <property type="match status" value="1"/>
</dbReference>
<name>A0A6N8JLG8_9ACTN</name>
<dbReference type="AlphaFoldDB" id="A0A6N8JLG8"/>
<comment type="cofactor">
    <cofactor evidence="1">
        <name>FAD</name>
        <dbReference type="ChEBI" id="CHEBI:57692"/>
    </cofactor>
</comment>
<evidence type="ECO:0000256" key="3">
    <source>
        <dbReference type="ARBA" id="ARBA00022630"/>
    </source>
</evidence>
<dbReference type="RefSeq" id="WP_160345365.1">
    <property type="nucleotide sequence ID" value="NZ_WSRR01000007.1"/>
</dbReference>
<evidence type="ECO:0000259" key="6">
    <source>
        <dbReference type="Pfam" id="PF01266"/>
    </source>
</evidence>
<comment type="similarity">
    <text evidence="2">Belongs to the ETF-QO/FixC family.</text>
</comment>
<organism evidence="8 9">
    <name type="scientific">Adlercreutzia mucosicola</name>
    <dbReference type="NCBI Taxonomy" id="580026"/>
    <lineage>
        <taxon>Bacteria</taxon>
        <taxon>Bacillati</taxon>
        <taxon>Actinomycetota</taxon>
        <taxon>Coriobacteriia</taxon>
        <taxon>Eggerthellales</taxon>
        <taxon>Eggerthellaceae</taxon>
        <taxon>Adlercreutzia</taxon>
    </lineage>
</organism>
<keyword evidence="9" id="KW-1185">Reference proteome</keyword>
<dbReference type="InterPro" id="IPR059103">
    <property type="entry name" value="FixC-like_C"/>
</dbReference>
<dbReference type="SUPFAM" id="SSF51905">
    <property type="entry name" value="FAD/NAD(P)-binding domain"/>
    <property type="match status" value="1"/>
</dbReference>
<keyword evidence="5" id="KW-0560">Oxidoreductase</keyword>
<sequence length="431" mass="46407">MSDDRFDCVIVGAGCAGSVAAYQLASAGMAVLVVERGPFAGAKNMTGGRIYTHSLEKVFPNFRDEAPLQRRITREKISLVAPDSMFTVDFTADGLREGAAESYSVLRGPFDQWLAERAETAGAEFIYGIAVDDLIIRDGKVCGIIADGDEVEARVTILADGANSQLVQKAGLAQGRPQPHQMAVGLKETLELPASVIEDRFSLNPGEGAAWMFAGDCTKGRFGGGFLYTNNDSISFGLVAGIQSAMEGNVPVYQMFEDFKRRLDIAPLIKDATLVEYSGHMVPEGGFAMIPGLYGDGVLVAGDAAMLCMNLGYSVRGMDFAITSGELAAATVAAAVEADDESASRLASYKAQLEDCYVLQDLKRFAKFPHYMESNTRIFNEYPVMVGEMMMNLFAVDGSPERPLKQKMTEPLKRVGLMQLARDAMGGVKAL</sequence>
<protein>
    <submittedName>
        <fullName evidence="8">FAD-dependent oxidoreductase</fullName>
    </submittedName>
</protein>
<accession>A0A6N8JLG8</accession>
<dbReference type="GO" id="GO:0016491">
    <property type="term" value="F:oxidoreductase activity"/>
    <property type="evidence" value="ECO:0007669"/>
    <property type="project" value="UniProtKB-KW"/>
</dbReference>
<reference evidence="8 9" key="1">
    <citation type="submission" date="2019-12" db="EMBL/GenBank/DDBJ databases">
        <title>Microbes associate with the intestines of laboratory mice.</title>
        <authorList>
            <person name="Navarre W."/>
            <person name="Wong E."/>
        </authorList>
    </citation>
    <scope>NUCLEOTIDE SEQUENCE [LARGE SCALE GENOMIC DNA]</scope>
    <source>
        <strain evidence="8 9">NM66_B29</strain>
    </source>
</reference>
<feature type="domain" description="FixC-like C-terminal" evidence="7">
    <location>
        <begin position="368"/>
        <end position="430"/>
    </location>
</feature>
<dbReference type="InterPro" id="IPR006076">
    <property type="entry name" value="FAD-dep_OxRdtase"/>
</dbReference>
<dbReference type="Proteomes" id="UP000463388">
    <property type="component" value="Unassembled WGS sequence"/>
</dbReference>
<dbReference type="Gene3D" id="3.50.50.60">
    <property type="entry name" value="FAD/NAD(P)-binding domain"/>
    <property type="match status" value="1"/>
</dbReference>
<evidence type="ECO:0000256" key="4">
    <source>
        <dbReference type="ARBA" id="ARBA00022827"/>
    </source>
</evidence>
<dbReference type="PANTHER" id="PTHR43624:SF2">
    <property type="entry name" value="ELECTRON TRANSFER FLAVOPROTEIN-QUINONE OXIDOREDUCTASE YDIS-RELATED"/>
    <property type="match status" value="1"/>
</dbReference>
<dbReference type="EMBL" id="WSRR01000007">
    <property type="protein sequence ID" value="MVX60708.1"/>
    <property type="molecule type" value="Genomic_DNA"/>
</dbReference>
<keyword evidence="4" id="KW-0274">FAD</keyword>
<dbReference type="InterPro" id="IPR039651">
    <property type="entry name" value="FixC-like"/>
</dbReference>
<dbReference type="SUPFAM" id="SSF54373">
    <property type="entry name" value="FAD-linked reductases, C-terminal domain"/>
    <property type="match status" value="1"/>
</dbReference>
<dbReference type="PRINTS" id="PR00420">
    <property type="entry name" value="RNGMNOXGNASE"/>
</dbReference>
<keyword evidence="3" id="KW-0285">Flavoprotein</keyword>
<dbReference type="Pfam" id="PF01266">
    <property type="entry name" value="DAO"/>
    <property type="match status" value="1"/>
</dbReference>
<evidence type="ECO:0000313" key="9">
    <source>
        <dbReference type="Proteomes" id="UP000463388"/>
    </source>
</evidence>
<dbReference type="OrthoDB" id="833207at2"/>
<feature type="domain" description="FAD dependent oxidoreductase" evidence="6">
    <location>
        <begin position="7"/>
        <end position="56"/>
    </location>
</feature>
<comment type="caution">
    <text evidence="8">The sequence shown here is derived from an EMBL/GenBank/DDBJ whole genome shotgun (WGS) entry which is preliminary data.</text>
</comment>
<evidence type="ECO:0000259" key="7">
    <source>
        <dbReference type="Pfam" id="PF26311"/>
    </source>
</evidence>
<dbReference type="InterPro" id="IPR036188">
    <property type="entry name" value="FAD/NAD-bd_sf"/>
</dbReference>
<evidence type="ECO:0000256" key="2">
    <source>
        <dbReference type="ARBA" id="ARBA00006796"/>
    </source>
</evidence>
<gene>
    <name evidence="8" type="ORF">GKZ27_04435</name>
</gene>